<evidence type="ECO:0000259" key="9">
    <source>
        <dbReference type="Pfam" id="PF18346"/>
    </source>
</evidence>
<dbReference type="GO" id="GO:0016740">
    <property type="term" value="F:transferase activity"/>
    <property type="evidence" value="ECO:0007669"/>
    <property type="project" value="UniProtKB-KW"/>
</dbReference>
<sequence length="277" mass="31036">MVFRKKLSDFTAYSFTGHRNCKNGMAAVIWFVGETGIVESVYTSGDIKVNYKNPRNKKLRLNPAALEKISQWSVNDTVKILSDVEKVKTYQEDHGGWNSDMISVLGKTGIIKHVFPDGDLVVSVSGKIFLFNPLCCERVSGGMLSEEEDIEMPVPSLSMNSDFTDLLSFSQEDTEDSEIQEFDIGDTVMIIDDIQKVKEYQDGHGGWSKIMETILGEKAEVKLVLPNDDLLVLMPGSMWRLNPKCCENVSDSDESETSSDSDDWENSSYCDVSDYDT</sequence>
<dbReference type="Pfam" id="PF18346">
    <property type="entry name" value="SH3_15"/>
    <property type="match status" value="2"/>
</dbReference>
<dbReference type="InterPro" id="IPR040847">
    <property type="entry name" value="SH3_15"/>
</dbReference>
<dbReference type="AlphaFoldDB" id="A0AA36BWK2"/>
<dbReference type="GO" id="GO:0005737">
    <property type="term" value="C:cytoplasm"/>
    <property type="evidence" value="ECO:0007669"/>
    <property type="project" value="TreeGrafter"/>
</dbReference>
<accession>A0AA36BWK2</accession>
<feature type="domain" description="Mind bomb SH3 repeat" evidence="9">
    <location>
        <begin position="182"/>
        <end position="245"/>
    </location>
</feature>
<evidence type="ECO:0000256" key="2">
    <source>
        <dbReference type="ARBA" id="ARBA00022679"/>
    </source>
</evidence>
<feature type="compositionally biased region" description="Acidic residues" evidence="8">
    <location>
        <begin position="250"/>
        <end position="265"/>
    </location>
</feature>
<keyword evidence="6" id="KW-0833">Ubl conjugation pathway</keyword>
<gene>
    <name evidence="10" type="ORF">OCTVUL_1B014100</name>
</gene>
<reference evidence="10" key="1">
    <citation type="submission" date="2023-08" db="EMBL/GenBank/DDBJ databases">
        <authorList>
            <person name="Alioto T."/>
            <person name="Alioto T."/>
            <person name="Gomez Garrido J."/>
        </authorList>
    </citation>
    <scope>NUCLEOTIDE SEQUENCE</scope>
</reference>
<dbReference type="Proteomes" id="UP001162480">
    <property type="component" value="Chromosome 26"/>
</dbReference>
<comment type="pathway">
    <text evidence="1">Protein modification; protein ubiquitination.</text>
</comment>
<keyword evidence="7" id="KW-0862">Zinc</keyword>
<dbReference type="PANTHER" id="PTHR24202:SF4">
    <property type="entry name" value="E3 UBIQUITIN-PROTEIN LIGASE MIB2-RELATED"/>
    <property type="match status" value="1"/>
</dbReference>
<evidence type="ECO:0000313" key="10">
    <source>
        <dbReference type="EMBL" id="CAI9741122.1"/>
    </source>
</evidence>
<name>A0AA36BWK2_OCTVU</name>
<evidence type="ECO:0000256" key="5">
    <source>
        <dbReference type="ARBA" id="ARBA00022771"/>
    </source>
</evidence>
<keyword evidence="5" id="KW-0863">Zinc-finger</keyword>
<keyword evidence="4" id="KW-0677">Repeat</keyword>
<feature type="region of interest" description="Disordered" evidence="8">
    <location>
        <begin position="248"/>
        <end position="277"/>
    </location>
</feature>
<dbReference type="EMBL" id="OX597839">
    <property type="protein sequence ID" value="CAI9741122.1"/>
    <property type="molecule type" value="Genomic_DNA"/>
</dbReference>
<evidence type="ECO:0000256" key="7">
    <source>
        <dbReference type="ARBA" id="ARBA00022833"/>
    </source>
</evidence>
<evidence type="ECO:0000256" key="8">
    <source>
        <dbReference type="SAM" id="MobiDB-lite"/>
    </source>
</evidence>
<proteinExistence type="predicted"/>
<organism evidence="10 11">
    <name type="scientific">Octopus vulgaris</name>
    <name type="common">Common octopus</name>
    <dbReference type="NCBI Taxonomy" id="6645"/>
    <lineage>
        <taxon>Eukaryota</taxon>
        <taxon>Metazoa</taxon>
        <taxon>Spiralia</taxon>
        <taxon>Lophotrochozoa</taxon>
        <taxon>Mollusca</taxon>
        <taxon>Cephalopoda</taxon>
        <taxon>Coleoidea</taxon>
        <taxon>Octopodiformes</taxon>
        <taxon>Octopoda</taxon>
        <taxon>Incirrata</taxon>
        <taxon>Octopodidae</taxon>
        <taxon>Octopus</taxon>
    </lineage>
</organism>
<evidence type="ECO:0000256" key="1">
    <source>
        <dbReference type="ARBA" id="ARBA00004906"/>
    </source>
</evidence>
<dbReference type="GO" id="GO:0008270">
    <property type="term" value="F:zinc ion binding"/>
    <property type="evidence" value="ECO:0007669"/>
    <property type="project" value="UniProtKB-KW"/>
</dbReference>
<keyword evidence="2" id="KW-0808">Transferase</keyword>
<evidence type="ECO:0000256" key="6">
    <source>
        <dbReference type="ARBA" id="ARBA00022786"/>
    </source>
</evidence>
<evidence type="ECO:0000256" key="3">
    <source>
        <dbReference type="ARBA" id="ARBA00022723"/>
    </source>
</evidence>
<evidence type="ECO:0000313" key="11">
    <source>
        <dbReference type="Proteomes" id="UP001162480"/>
    </source>
</evidence>
<protein>
    <recommendedName>
        <fullName evidence="9">Mind bomb SH3 repeat domain-containing protein</fullName>
    </recommendedName>
</protein>
<keyword evidence="11" id="KW-1185">Reference proteome</keyword>
<feature type="domain" description="Mind bomb SH3 repeat" evidence="9">
    <location>
        <begin position="73"/>
        <end position="135"/>
    </location>
</feature>
<dbReference type="PANTHER" id="PTHR24202">
    <property type="entry name" value="E3 UBIQUITIN-PROTEIN LIGASE MIB2"/>
    <property type="match status" value="1"/>
</dbReference>
<dbReference type="GO" id="GO:0016567">
    <property type="term" value="P:protein ubiquitination"/>
    <property type="evidence" value="ECO:0007669"/>
    <property type="project" value="TreeGrafter"/>
</dbReference>
<keyword evidence="3" id="KW-0479">Metal-binding</keyword>
<evidence type="ECO:0000256" key="4">
    <source>
        <dbReference type="ARBA" id="ARBA00022737"/>
    </source>
</evidence>